<dbReference type="AlphaFoldDB" id="A0A166UI25"/>
<feature type="region of interest" description="Disordered" evidence="10">
    <location>
        <begin position="294"/>
        <end position="344"/>
    </location>
</feature>
<dbReference type="InterPro" id="IPR056173">
    <property type="entry name" value="Sec20_C"/>
</dbReference>
<dbReference type="Pfam" id="PF03908">
    <property type="entry name" value="Sec20"/>
    <property type="match status" value="1"/>
</dbReference>
<evidence type="ECO:0000313" key="13">
    <source>
        <dbReference type="Proteomes" id="UP000078544"/>
    </source>
</evidence>
<evidence type="ECO:0000256" key="8">
    <source>
        <dbReference type="ARBA" id="ARBA00023136"/>
    </source>
</evidence>
<accession>A0A166UI25</accession>
<protein>
    <submittedName>
        <fullName evidence="12">Sec20 domain protein</fullName>
    </submittedName>
</protein>
<keyword evidence="2" id="KW-0813">Transport</keyword>
<keyword evidence="7" id="KW-0175">Coiled coil</keyword>
<keyword evidence="13" id="KW-1185">Reference proteome</keyword>
<name>A0A166UI25_9HYPO</name>
<evidence type="ECO:0000313" key="12">
    <source>
        <dbReference type="EMBL" id="OAA32559.1"/>
    </source>
</evidence>
<dbReference type="GO" id="GO:0031201">
    <property type="term" value="C:SNARE complex"/>
    <property type="evidence" value="ECO:0007669"/>
    <property type="project" value="TreeGrafter"/>
</dbReference>
<evidence type="ECO:0000256" key="6">
    <source>
        <dbReference type="ARBA" id="ARBA00022989"/>
    </source>
</evidence>
<reference evidence="12 13" key="1">
    <citation type="journal article" date="2016" name="Genome Biol. Evol.">
        <title>Divergent and convergent evolution of fungal pathogenicity.</title>
        <authorList>
            <person name="Shang Y."/>
            <person name="Xiao G."/>
            <person name="Zheng P."/>
            <person name="Cen K."/>
            <person name="Zhan S."/>
            <person name="Wang C."/>
        </authorList>
    </citation>
    <scope>NUCLEOTIDE SEQUENCE [LARGE SCALE GENOMIC DNA]</scope>
    <source>
        <strain evidence="12 13">RCEF 2490</strain>
    </source>
</reference>
<evidence type="ECO:0000256" key="5">
    <source>
        <dbReference type="ARBA" id="ARBA00022892"/>
    </source>
</evidence>
<dbReference type="PANTHER" id="PTHR12825">
    <property type="entry name" value="BNIP1-RELATED"/>
    <property type="match status" value="1"/>
</dbReference>
<dbReference type="GO" id="GO:0006890">
    <property type="term" value="P:retrograde vesicle-mediated transport, Golgi to endoplasmic reticulum"/>
    <property type="evidence" value="ECO:0007669"/>
    <property type="project" value="InterPro"/>
</dbReference>
<feature type="region of interest" description="Disordered" evidence="10">
    <location>
        <begin position="356"/>
        <end position="399"/>
    </location>
</feature>
<comment type="subcellular location">
    <subcellularLocation>
        <location evidence="1">Endoplasmic reticulum membrane</location>
        <topology evidence="1">Single-pass type IV membrane protein</topology>
    </subcellularLocation>
</comment>
<dbReference type="GO" id="GO:0005484">
    <property type="term" value="F:SNAP receptor activity"/>
    <property type="evidence" value="ECO:0007669"/>
    <property type="project" value="InterPro"/>
</dbReference>
<keyword evidence="8" id="KW-0472">Membrane</keyword>
<evidence type="ECO:0000256" key="10">
    <source>
        <dbReference type="SAM" id="MobiDB-lite"/>
    </source>
</evidence>
<evidence type="ECO:0000256" key="7">
    <source>
        <dbReference type="ARBA" id="ARBA00023054"/>
    </source>
</evidence>
<comment type="caution">
    <text evidence="12">The sequence shown here is derived from an EMBL/GenBank/DDBJ whole genome shotgun (WGS) entry which is preliminary data.</text>
</comment>
<proteinExistence type="inferred from homology"/>
<evidence type="ECO:0000259" key="11">
    <source>
        <dbReference type="Pfam" id="PF03908"/>
    </source>
</evidence>
<dbReference type="STRING" id="1081109.A0A166UI25"/>
<dbReference type="PANTHER" id="PTHR12825:SF0">
    <property type="entry name" value="VESICLE TRANSPORT PROTEIN SEC20"/>
    <property type="match status" value="1"/>
</dbReference>
<feature type="domain" description="Sec20 C-terminal" evidence="11">
    <location>
        <begin position="179"/>
        <end position="268"/>
    </location>
</feature>
<evidence type="ECO:0000256" key="2">
    <source>
        <dbReference type="ARBA" id="ARBA00022448"/>
    </source>
</evidence>
<dbReference type="InterPro" id="IPR005606">
    <property type="entry name" value="Sec20"/>
</dbReference>
<dbReference type="Proteomes" id="UP000078544">
    <property type="component" value="Unassembled WGS sequence"/>
</dbReference>
<evidence type="ECO:0000256" key="3">
    <source>
        <dbReference type="ARBA" id="ARBA00022692"/>
    </source>
</evidence>
<dbReference type="EMBL" id="AZGY01000001">
    <property type="protein sequence ID" value="OAA32559.1"/>
    <property type="molecule type" value="Genomic_DNA"/>
</dbReference>
<evidence type="ECO:0000256" key="4">
    <source>
        <dbReference type="ARBA" id="ARBA00022824"/>
    </source>
</evidence>
<gene>
    <name evidence="12" type="ORF">AAL_00024</name>
</gene>
<keyword evidence="5" id="KW-0931">ER-Golgi transport</keyword>
<comment type="similarity">
    <text evidence="9">Belongs to the SEC20 family.</text>
</comment>
<evidence type="ECO:0000256" key="1">
    <source>
        <dbReference type="ARBA" id="ARBA00004163"/>
    </source>
</evidence>
<sequence length="399" mass="44114">MSLQGLQERLAALQETTTQLRELIERLATVDFQPGALPQEDTDDESSVTEKLSAEISQLLRGRLDEQELLAEELKFVGPEGPAKATLREGVERAGVELAGCRVQFRKARLTARQKLVQAQDIKRQLLIQSYSAPVSEPDAQEQGVEHTAAPVFRPQRHVSQNAQQSILSEQDQQTVGASSNVTKALRRTHDLIAAELYRSEYAHQTLTESSAALRQLNESYTSLDSMLASSRDLLGTLLRSQKSDTWYLQTALYMLMGTGAWLLFRRILYGPLWWLVWLPLRIMFGIGSKAGSAVMQRPAPGESGRPGTVANEPAPVDGLPGDELPTAQAGSKKLADDDGQESMVESVAKIVDAAREADEVSSVSEDEETSAEGQPRNPKKRMWEEPEVVEESQHRDEL</sequence>
<keyword evidence="6" id="KW-1133">Transmembrane helix</keyword>
<keyword evidence="4" id="KW-0256">Endoplasmic reticulum</keyword>
<organism evidence="12 13">
    <name type="scientific">Moelleriella libera RCEF 2490</name>
    <dbReference type="NCBI Taxonomy" id="1081109"/>
    <lineage>
        <taxon>Eukaryota</taxon>
        <taxon>Fungi</taxon>
        <taxon>Dikarya</taxon>
        <taxon>Ascomycota</taxon>
        <taxon>Pezizomycotina</taxon>
        <taxon>Sordariomycetes</taxon>
        <taxon>Hypocreomycetidae</taxon>
        <taxon>Hypocreales</taxon>
        <taxon>Clavicipitaceae</taxon>
        <taxon>Moelleriella</taxon>
    </lineage>
</organism>
<evidence type="ECO:0000256" key="9">
    <source>
        <dbReference type="ARBA" id="ARBA00037934"/>
    </source>
</evidence>
<keyword evidence="3" id="KW-0812">Transmembrane</keyword>
<dbReference type="OrthoDB" id="46868at2759"/>
<dbReference type="GO" id="GO:0005789">
    <property type="term" value="C:endoplasmic reticulum membrane"/>
    <property type="evidence" value="ECO:0007669"/>
    <property type="project" value="UniProtKB-SubCell"/>
</dbReference>